<protein>
    <recommendedName>
        <fullName evidence="8">Alpha-1,3-mannosyl-glycoprotein 4-beta-N-acetylglucosaminyltransferase C</fullName>
    </recommendedName>
</protein>
<dbReference type="PANTHER" id="PTHR12062:SF0">
    <property type="entry name" value="ALPHA-1,3-MANNOSYL-GLYCOPROTEIN 4-BETA-N-ACETYLGLUCOSAMINYLTRANSFERASE B"/>
    <property type="match status" value="1"/>
</dbReference>
<proteinExistence type="predicted"/>
<dbReference type="SUPFAM" id="SSF49785">
    <property type="entry name" value="Galactose-binding domain-like"/>
    <property type="match status" value="1"/>
</dbReference>
<dbReference type="AlphaFoldDB" id="B3SAQ4"/>
<dbReference type="OMA" id="LLWKSVD"/>
<dbReference type="InterPro" id="IPR008979">
    <property type="entry name" value="Galactose-bd-like_sf"/>
</dbReference>
<dbReference type="HOGENOM" id="CLU_027046_1_0_1"/>
<dbReference type="InterPro" id="IPR056576">
    <property type="entry name" value="MGAT4_A/B/C_C"/>
</dbReference>
<dbReference type="GeneID" id="6758570"/>
<reference evidence="6 7" key="1">
    <citation type="journal article" date="2008" name="Nature">
        <title>The Trichoplax genome and the nature of placozoans.</title>
        <authorList>
            <person name="Srivastava M."/>
            <person name="Begovic E."/>
            <person name="Chapman J."/>
            <person name="Putnam N.H."/>
            <person name="Hellsten U."/>
            <person name="Kawashima T."/>
            <person name="Kuo A."/>
            <person name="Mitros T."/>
            <person name="Salamov A."/>
            <person name="Carpenter M.L."/>
            <person name="Signorovitch A.Y."/>
            <person name="Moreno M.A."/>
            <person name="Kamm K."/>
            <person name="Grimwood J."/>
            <person name="Schmutz J."/>
            <person name="Shapiro H."/>
            <person name="Grigoriev I.V."/>
            <person name="Buss L.W."/>
            <person name="Schierwater B."/>
            <person name="Dellaporta S.L."/>
            <person name="Rokhsar D.S."/>
        </authorList>
    </citation>
    <scope>NUCLEOTIDE SEQUENCE [LARGE SCALE GENOMIC DNA]</scope>
    <source>
        <strain evidence="6 7">Grell-BS-1999</strain>
    </source>
</reference>
<keyword evidence="7" id="KW-1185">Reference proteome</keyword>
<evidence type="ECO:0000259" key="5">
    <source>
        <dbReference type="Pfam" id="PF23524"/>
    </source>
</evidence>
<dbReference type="KEGG" id="tad:TRIADDRAFT_61341"/>
<feature type="domain" description="MGAT4 A/B/C C-terminal" evidence="5">
    <location>
        <begin position="261"/>
        <end position="390"/>
    </location>
</feature>
<dbReference type="InParanoid" id="B3SAQ4"/>
<dbReference type="Pfam" id="PF23524">
    <property type="entry name" value="MGAT4A_C"/>
    <property type="match status" value="1"/>
</dbReference>
<name>B3SAQ4_TRIAD</name>
<evidence type="ECO:0000313" key="7">
    <source>
        <dbReference type="Proteomes" id="UP000009022"/>
    </source>
</evidence>
<evidence type="ECO:0000259" key="4">
    <source>
        <dbReference type="Pfam" id="PF04666"/>
    </source>
</evidence>
<dbReference type="InterPro" id="IPR006759">
    <property type="entry name" value="Glyco_transf_54"/>
</dbReference>
<comment type="pathway">
    <text evidence="1">Protein modification; protein glycosylation.</text>
</comment>
<evidence type="ECO:0000313" key="6">
    <source>
        <dbReference type="EMBL" id="EDV20197.1"/>
    </source>
</evidence>
<evidence type="ECO:0000256" key="3">
    <source>
        <dbReference type="ARBA" id="ARBA00022679"/>
    </source>
</evidence>
<accession>B3SAQ4</accession>
<dbReference type="Gene3D" id="2.60.120.260">
    <property type="entry name" value="Galactose-binding domain-like"/>
    <property type="match status" value="1"/>
</dbReference>
<dbReference type="EMBL" id="DS985262">
    <property type="protein sequence ID" value="EDV20197.1"/>
    <property type="molecule type" value="Genomic_DNA"/>
</dbReference>
<dbReference type="RefSeq" id="XP_002117358.1">
    <property type="nucleotide sequence ID" value="XM_002117322.1"/>
</dbReference>
<dbReference type="Proteomes" id="UP000009022">
    <property type="component" value="Unassembled WGS sequence"/>
</dbReference>
<keyword evidence="2" id="KW-0328">Glycosyltransferase</keyword>
<evidence type="ECO:0000256" key="2">
    <source>
        <dbReference type="ARBA" id="ARBA00022676"/>
    </source>
</evidence>
<dbReference type="PANTHER" id="PTHR12062">
    <property type="entry name" value="N-ACETYLGLUCOSAMINYLTRANSFERASE VI"/>
    <property type="match status" value="1"/>
</dbReference>
<evidence type="ECO:0000256" key="1">
    <source>
        <dbReference type="ARBA" id="ARBA00004922"/>
    </source>
</evidence>
<gene>
    <name evidence="6" type="ORF">TRIADDRAFT_61341</name>
</gene>
<feature type="domain" description="MGAT4 conserved region" evidence="4">
    <location>
        <begin position="7"/>
        <end position="247"/>
    </location>
</feature>
<dbReference type="GO" id="GO:0008375">
    <property type="term" value="F:acetylglucosaminyltransferase activity"/>
    <property type="evidence" value="ECO:0000318"/>
    <property type="project" value="GO_Central"/>
</dbReference>
<dbReference type="CTD" id="6758570"/>
<dbReference type="PhylomeDB" id="B3SAQ4"/>
<dbReference type="GO" id="GO:0006487">
    <property type="term" value="P:protein N-linked glycosylation"/>
    <property type="evidence" value="ECO:0000318"/>
    <property type="project" value="GO_Central"/>
</dbReference>
<sequence length="403" mass="46651">MDKERSLAAGHFRTEKGFLTIGIPTVTRPKANYLDKTILSIINNTNADEKKSIVIVIFLADLDHKIKDITRKRLTTRYKSFMKNGLIQIIQAPASYYPPLDNLKRNYGDSAERVRWRSKQCIDYAFLFEYCSGLSKYYLQLEDDVLSSEGFVTTIRGYINNQVKPWSSIHFAKLGFIGKLYRDDHLLKLAAFFKMFYDEQPIDYLIGYYSILRMLPKPLLRLPALFQHIGMESSLKGKLQPLREISFTSKRIYHGDNPPAKITSTFFSYGGGEPKQPYDAKPAFFWCKKPQAGHNMVIYFDAAINLTRVVIATGDPSRPNDIFGDASVQVSHSRNDKLKTCTNWITIGKFDKHGLMDVKYNLLREHVKVKIKCLRIYVNKSQRNWVIIREIAVWKHFPRTNNH</sequence>
<dbReference type="Pfam" id="PF04666">
    <property type="entry name" value="MGAT4_cons"/>
    <property type="match status" value="1"/>
</dbReference>
<organism evidence="6 7">
    <name type="scientific">Trichoplax adhaerens</name>
    <name type="common">Trichoplax reptans</name>
    <dbReference type="NCBI Taxonomy" id="10228"/>
    <lineage>
        <taxon>Eukaryota</taxon>
        <taxon>Metazoa</taxon>
        <taxon>Placozoa</taxon>
        <taxon>Uniplacotomia</taxon>
        <taxon>Trichoplacea</taxon>
        <taxon>Trichoplacidae</taxon>
        <taxon>Trichoplax</taxon>
    </lineage>
</organism>
<dbReference type="InterPro" id="IPR057279">
    <property type="entry name" value="MGAT4"/>
</dbReference>
<evidence type="ECO:0008006" key="8">
    <source>
        <dbReference type="Google" id="ProtNLM"/>
    </source>
</evidence>
<dbReference type="eggNOG" id="KOG3656">
    <property type="taxonomic scope" value="Eukaryota"/>
</dbReference>
<dbReference type="OrthoDB" id="2016523at2759"/>
<keyword evidence="3" id="KW-0808">Transferase</keyword>